<comment type="caution">
    <text evidence="2">The sequence shown here is derived from an EMBL/GenBank/DDBJ whole genome shotgun (WGS) entry which is preliminary data.</text>
</comment>
<reference evidence="2" key="1">
    <citation type="submission" date="2020-11" db="EMBL/GenBank/DDBJ databases">
        <authorList>
            <consortium name="DOE Joint Genome Institute"/>
            <person name="Ahrendt S."/>
            <person name="Riley R."/>
            <person name="Andreopoulos W."/>
            <person name="Labutti K."/>
            <person name="Pangilinan J."/>
            <person name="Ruiz-Duenas F.J."/>
            <person name="Barrasa J.M."/>
            <person name="Sanchez-Garcia M."/>
            <person name="Camarero S."/>
            <person name="Miyauchi S."/>
            <person name="Serrano A."/>
            <person name="Linde D."/>
            <person name="Babiker R."/>
            <person name="Drula E."/>
            <person name="Ayuso-Fernandez I."/>
            <person name="Pacheco R."/>
            <person name="Padilla G."/>
            <person name="Ferreira P."/>
            <person name="Barriuso J."/>
            <person name="Kellner H."/>
            <person name="Castanera R."/>
            <person name="Alfaro M."/>
            <person name="Ramirez L."/>
            <person name="Pisabarro A.G."/>
            <person name="Kuo A."/>
            <person name="Tritt A."/>
            <person name="Lipzen A."/>
            <person name="He G."/>
            <person name="Yan M."/>
            <person name="Ng V."/>
            <person name="Cullen D."/>
            <person name="Martin F."/>
            <person name="Rosso M.-N."/>
            <person name="Henrissat B."/>
            <person name="Hibbett D."/>
            <person name="Martinez A.T."/>
            <person name="Grigoriev I.V."/>
        </authorList>
    </citation>
    <scope>NUCLEOTIDE SEQUENCE</scope>
    <source>
        <strain evidence="2">CBS 506.95</strain>
    </source>
</reference>
<evidence type="ECO:0000313" key="2">
    <source>
        <dbReference type="EMBL" id="KAF9529828.1"/>
    </source>
</evidence>
<dbReference type="EMBL" id="MU157843">
    <property type="protein sequence ID" value="KAF9529828.1"/>
    <property type="molecule type" value="Genomic_DNA"/>
</dbReference>
<organism evidence="2 3">
    <name type="scientific">Crepidotus variabilis</name>
    <dbReference type="NCBI Taxonomy" id="179855"/>
    <lineage>
        <taxon>Eukaryota</taxon>
        <taxon>Fungi</taxon>
        <taxon>Dikarya</taxon>
        <taxon>Basidiomycota</taxon>
        <taxon>Agaricomycotina</taxon>
        <taxon>Agaricomycetes</taxon>
        <taxon>Agaricomycetidae</taxon>
        <taxon>Agaricales</taxon>
        <taxon>Agaricineae</taxon>
        <taxon>Crepidotaceae</taxon>
        <taxon>Crepidotus</taxon>
    </lineage>
</organism>
<gene>
    <name evidence="2" type="ORF">CPB83DRAFT_851645</name>
</gene>
<proteinExistence type="predicted"/>
<name>A0A9P6EJ41_9AGAR</name>
<evidence type="ECO:0000313" key="3">
    <source>
        <dbReference type="Proteomes" id="UP000807306"/>
    </source>
</evidence>
<dbReference type="AlphaFoldDB" id="A0A9P6EJ41"/>
<keyword evidence="3" id="KW-1185">Reference proteome</keyword>
<sequence length="93" mass="10459">MDGSNAETRKRPVHLSFWPSMWRCAGILPHLNLGDSAKSGVSGVIGSILAFLQLVLYIRVGELCRIYGHLKVDPRLQINARREIDIKVRGMFL</sequence>
<keyword evidence="1" id="KW-1133">Transmembrane helix</keyword>
<feature type="transmembrane region" description="Helical" evidence="1">
    <location>
        <begin position="39"/>
        <end position="58"/>
    </location>
</feature>
<keyword evidence="1" id="KW-0472">Membrane</keyword>
<keyword evidence="1" id="KW-0812">Transmembrane</keyword>
<accession>A0A9P6EJ41</accession>
<evidence type="ECO:0000256" key="1">
    <source>
        <dbReference type="SAM" id="Phobius"/>
    </source>
</evidence>
<protein>
    <submittedName>
        <fullName evidence="2">Uncharacterized protein</fullName>
    </submittedName>
</protein>
<dbReference type="Proteomes" id="UP000807306">
    <property type="component" value="Unassembled WGS sequence"/>
</dbReference>